<comment type="caution">
    <text evidence="1">The sequence shown here is derived from an EMBL/GenBank/DDBJ whole genome shotgun (WGS) entry which is preliminary data.</text>
</comment>
<proteinExistence type="predicted"/>
<keyword evidence="2" id="KW-1185">Reference proteome</keyword>
<organism evidence="1 2">
    <name type="scientific">Acinetobacter qingfengensis</name>
    <dbReference type="NCBI Taxonomy" id="1262585"/>
    <lineage>
        <taxon>Bacteria</taxon>
        <taxon>Pseudomonadati</taxon>
        <taxon>Pseudomonadota</taxon>
        <taxon>Gammaproteobacteria</taxon>
        <taxon>Moraxellales</taxon>
        <taxon>Moraxellaceae</taxon>
        <taxon>Acinetobacter</taxon>
    </lineage>
</organism>
<evidence type="ECO:0000313" key="2">
    <source>
        <dbReference type="Proteomes" id="UP000185895"/>
    </source>
</evidence>
<dbReference type="GO" id="GO:0016787">
    <property type="term" value="F:hydrolase activity"/>
    <property type="evidence" value="ECO:0007669"/>
    <property type="project" value="UniProtKB-KW"/>
</dbReference>
<dbReference type="PANTHER" id="PTHR42103:SF2">
    <property type="entry name" value="AB HYDROLASE-1 DOMAIN-CONTAINING PROTEIN"/>
    <property type="match status" value="1"/>
</dbReference>
<dbReference type="EMBL" id="MKKK01000018">
    <property type="protein sequence ID" value="OEY96862.1"/>
    <property type="molecule type" value="Genomic_DNA"/>
</dbReference>
<dbReference type="AlphaFoldDB" id="A0A1E7RC90"/>
<sequence length="211" mass="23572">MTEQIFIQGAAGAIEIFEDRPEHIKAIAVVTHPHPLMGGNPQHKIPQLIADILVQKGCLVWRPSFRGMGQSAGEHDQGHGESIDIAHISQVLQKCYPDLPFYGGGFSFGSHVWAKAYHLLEATQRPKQLVLAGLPCGFVRGAVNYQTPEIDDDIFLIHGEQDDITPLSDTINWAKPQRHPITIMPGANHFFTGYLKPLRMVIERYYLIESN</sequence>
<keyword evidence="1" id="KW-0378">Hydrolase</keyword>
<dbReference type="STRING" id="1262585.BJI46_11785"/>
<reference evidence="1 2" key="1">
    <citation type="submission" date="2016-09" db="EMBL/GenBank/DDBJ databases">
        <authorList>
            <person name="Capua I."/>
            <person name="De Benedictis P."/>
            <person name="Joannis T."/>
            <person name="Lombin L.H."/>
            <person name="Cattoli G."/>
        </authorList>
    </citation>
    <scope>NUCLEOTIDE SEQUENCE [LARGE SCALE GENOMIC DNA]</scope>
    <source>
        <strain evidence="1 2">ANC 4671</strain>
    </source>
</reference>
<protein>
    <submittedName>
        <fullName evidence="1">Hydrolase</fullName>
    </submittedName>
</protein>
<dbReference type="SUPFAM" id="SSF53474">
    <property type="entry name" value="alpha/beta-Hydrolases"/>
    <property type="match status" value="1"/>
</dbReference>
<name>A0A1E7RC90_9GAMM</name>
<evidence type="ECO:0000313" key="1">
    <source>
        <dbReference type="EMBL" id="OEY96862.1"/>
    </source>
</evidence>
<dbReference type="InterPro" id="IPR029058">
    <property type="entry name" value="AB_hydrolase_fold"/>
</dbReference>
<gene>
    <name evidence="1" type="ORF">BJI46_11785</name>
</gene>
<dbReference type="OrthoDB" id="9800435at2"/>
<dbReference type="Gene3D" id="3.40.50.1820">
    <property type="entry name" value="alpha/beta hydrolase"/>
    <property type="match status" value="1"/>
</dbReference>
<dbReference type="Proteomes" id="UP000185895">
    <property type="component" value="Unassembled WGS sequence"/>
</dbReference>
<dbReference type="PANTHER" id="PTHR42103">
    <property type="entry name" value="ALPHA/BETA-HYDROLASES SUPERFAMILY PROTEIN"/>
    <property type="match status" value="1"/>
</dbReference>
<dbReference type="RefSeq" id="WP_070069656.1">
    <property type="nucleotide sequence ID" value="NZ_MKKK01000018.1"/>
</dbReference>
<accession>A0A1E7RC90</accession>